<proteinExistence type="predicted"/>
<evidence type="ECO:0000256" key="1">
    <source>
        <dbReference type="SAM" id="MobiDB-lite"/>
    </source>
</evidence>
<evidence type="ECO:0000313" key="2">
    <source>
        <dbReference type="EMBL" id="MEU8133020.1"/>
    </source>
</evidence>
<sequence length="60" mass="6767">MLEYEMFQAREAEMHRTAAHERKVRTALRNRREARRLARAAEESSRASAGGIAGSVRPAV</sequence>
<comment type="caution">
    <text evidence="2">The sequence shown here is derived from an EMBL/GenBank/DDBJ whole genome shotgun (WGS) entry which is preliminary data.</text>
</comment>
<accession>A0ABV3DB93</accession>
<feature type="region of interest" description="Disordered" evidence="1">
    <location>
        <begin position="28"/>
        <end position="60"/>
    </location>
</feature>
<gene>
    <name evidence="2" type="ORF">AB0C36_05880</name>
</gene>
<dbReference type="RefSeq" id="WP_358349813.1">
    <property type="nucleotide sequence ID" value="NZ_JBEZFP010000010.1"/>
</dbReference>
<organism evidence="2 3">
    <name type="scientific">Streptodolium elevatio</name>
    <dbReference type="NCBI Taxonomy" id="3157996"/>
    <lineage>
        <taxon>Bacteria</taxon>
        <taxon>Bacillati</taxon>
        <taxon>Actinomycetota</taxon>
        <taxon>Actinomycetes</taxon>
        <taxon>Kitasatosporales</taxon>
        <taxon>Streptomycetaceae</taxon>
        <taxon>Streptodolium</taxon>
    </lineage>
</organism>
<reference evidence="2 3" key="1">
    <citation type="submission" date="2024-06" db="EMBL/GenBank/DDBJ databases">
        <title>The Natural Products Discovery Center: Release of the First 8490 Sequenced Strains for Exploring Actinobacteria Biosynthetic Diversity.</title>
        <authorList>
            <person name="Kalkreuter E."/>
            <person name="Kautsar S.A."/>
            <person name="Yang D."/>
            <person name="Bader C.D."/>
            <person name="Teijaro C.N."/>
            <person name="Fluegel L."/>
            <person name="Davis C.M."/>
            <person name="Simpson J.R."/>
            <person name="Lauterbach L."/>
            <person name="Steele A.D."/>
            <person name="Gui C."/>
            <person name="Meng S."/>
            <person name="Li G."/>
            <person name="Viehrig K."/>
            <person name="Ye F."/>
            <person name="Su P."/>
            <person name="Kiefer A.F."/>
            <person name="Nichols A."/>
            <person name="Cepeda A.J."/>
            <person name="Yan W."/>
            <person name="Fan B."/>
            <person name="Jiang Y."/>
            <person name="Adhikari A."/>
            <person name="Zheng C.-J."/>
            <person name="Schuster L."/>
            <person name="Cowan T.M."/>
            <person name="Smanski M.J."/>
            <person name="Chevrette M.G."/>
            <person name="De Carvalho L.P.S."/>
            <person name="Shen B."/>
        </authorList>
    </citation>
    <scope>NUCLEOTIDE SEQUENCE [LARGE SCALE GENOMIC DNA]</scope>
    <source>
        <strain evidence="2 3">NPDC048946</strain>
    </source>
</reference>
<protein>
    <submittedName>
        <fullName evidence="2">Uncharacterized protein</fullName>
    </submittedName>
</protein>
<dbReference type="EMBL" id="JBEZFP010000010">
    <property type="protein sequence ID" value="MEU8133020.1"/>
    <property type="molecule type" value="Genomic_DNA"/>
</dbReference>
<keyword evidence="3" id="KW-1185">Reference proteome</keyword>
<name>A0ABV3DB93_9ACTN</name>
<evidence type="ECO:0000313" key="3">
    <source>
        <dbReference type="Proteomes" id="UP001551482"/>
    </source>
</evidence>
<feature type="compositionally biased region" description="Basic and acidic residues" evidence="1">
    <location>
        <begin position="35"/>
        <end position="45"/>
    </location>
</feature>
<dbReference type="Proteomes" id="UP001551482">
    <property type="component" value="Unassembled WGS sequence"/>
</dbReference>